<evidence type="ECO:0000313" key="2">
    <source>
        <dbReference type="Proteomes" id="UP000615026"/>
    </source>
</evidence>
<keyword evidence="2" id="KW-1185">Reference proteome</keyword>
<gene>
    <name evidence="1" type="ORF">IQ260_20415</name>
</gene>
<proteinExistence type="predicted"/>
<accession>A0A928ZX04</accession>
<evidence type="ECO:0000313" key="1">
    <source>
        <dbReference type="EMBL" id="MBE9069012.1"/>
    </source>
</evidence>
<dbReference type="Proteomes" id="UP000615026">
    <property type="component" value="Unassembled WGS sequence"/>
</dbReference>
<dbReference type="AlphaFoldDB" id="A0A928ZX04"/>
<dbReference type="SUPFAM" id="SSF47598">
    <property type="entry name" value="Ribbon-helix-helix"/>
    <property type="match status" value="1"/>
</dbReference>
<organism evidence="1 2">
    <name type="scientific">Leptolyngbya cf. ectocarpi LEGE 11479</name>
    <dbReference type="NCBI Taxonomy" id="1828722"/>
    <lineage>
        <taxon>Bacteria</taxon>
        <taxon>Bacillati</taxon>
        <taxon>Cyanobacteriota</taxon>
        <taxon>Cyanophyceae</taxon>
        <taxon>Leptolyngbyales</taxon>
        <taxon>Leptolyngbyaceae</taxon>
        <taxon>Leptolyngbya group</taxon>
        <taxon>Leptolyngbya</taxon>
    </lineage>
</organism>
<dbReference type="InterPro" id="IPR010985">
    <property type="entry name" value="Ribbon_hlx_hlx"/>
</dbReference>
<dbReference type="EMBL" id="JADEXP010000224">
    <property type="protein sequence ID" value="MBE9069012.1"/>
    <property type="molecule type" value="Genomic_DNA"/>
</dbReference>
<comment type="caution">
    <text evidence="1">The sequence shown here is derived from an EMBL/GenBank/DDBJ whole genome shotgun (WGS) entry which is preliminary data.</text>
</comment>
<dbReference type="RefSeq" id="WP_193994932.1">
    <property type="nucleotide sequence ID" value="NZ_JADEXP010000224.1"/>
</dbReference>
<protein>
    <submittedName>
        <fullName evidence="1">Toxin-antitoxin system HicB family antitoxin</fullName>
    </submittedName>
</protein>
<name>A0A928ZX04_LEPEC</name>
<dbReference type="GO" id="GO:0006355">
    <property type="term" value="P:regulation of DNA-templated transcription"/>
    <property type="evidence" value="ECO:0007669"/>
    <property type="project" value="InterPro"/>
</dbReference>
<sequence length="80" mass="8911">MSPLNIQLPDSLYKSLQKLAEQDGVSLDQFVVLAIAEKISALTTEDYLGERASRGNRSTYENVLTKVPDVKPEPYDTLIL</sequence>
<reference evidence="1" key="1">
    <citation type="submission" date="2020-10" db="EMBL/GenBank/DDBJ databases">
        <authorList>
            <person name="Castelo-Branco R."/>
            <person name="Eusebio N."/>
            <person name="Adriana R."/>
            <person name="Vieira A."/>
            <person name="Brugerolle De Fraissinette N."/>
            <person name="Rezende De Castro R."/>
            <person name="Schneider M.P."/>
            <person name="Vasconcelos V."/>
            <person name="Leao P.N."/>
        </authorList>
    </citation>
    <scope>NUCLEOTIDE SEQUENCE</scope>
    <source>
        <strain evidence="1">LEGE 11479</strain>
    </source>
</reference>